<accession>A0ABY7AU53</accession>
<sequence length="156" mass="15814">MRRTTTPVPGGFGFPLGFAVTMLVALAAVAAGAVERPWVMLAVLAVALAAVAVLTTPAAALGTAVFAWCLYDGFVLGRAGDLVFTPASGRAALVLAGVAIVVPVAAAAARAVHRVLTARRAGGWPVRPPCRSRSLPRRPHAAATELPGHGGHRRGG</sequence>
<feature type="region of interest" description="Disordered" evidence="1">
    <location>
        <begin position="127"/>
        <end position="156"/>
    </location>
</feature>
<evidence type="ECO:0000313" key="3">
    <source>
        <dbReference type="EMBL" id="WAL63230.1"/>
    </source>
</evidence>
<evidence type="ECO:0000313" key="4">
    <source>
        <dbReference type="Proteomes" id="UP001163203"/>
    </source>
</evidence>
<name>A0ABY7AU53_9PSEU</name>
<evidence type="ECO:0008006" key="5">
    <source>
        <dbReference type="Google" id="ProtNLM"/>
    </source>
</evidence>
<reference evidence="3" key="1">
    <citation type="submission" date="2022-11" db="EMBL/GenBank/DDBJ databases">
        <authorList>
            <person name="Mo P."/>
        </authorList>
    </citation>
    <scope>NUCLEOTIDE SEQUENCE</scope>
    <source>
        <strain evidence="3">HUAS 11-8</strain>
    </source>
</reference>
<proteinExistence type="predicted"/>
<feature type="transmembrane region" description="Helical" evidence="2">
    <location>
        <begin position="12"/>
        <end position="34"/>
    </location>
</feature>
<evidence type="ECO:0000256" key="2">
    <source>
        <dbReference type="SAM" id="Phobius"/>
    </source>
</evidence>
<keyword evidence="2" id="KW-0812">Transmembrane</keyword>
<keyword evidence="2" id="KW-0472">Membrane</keyword>
<gene>
    <name evidence="3" type="ORF">ORV05_19580</name>
</gene>
<dbReference type="RefSeq" id="WP_268441019.1">
    <property type="nucleotide sequence ID" value="NZ_CP113836.1"/>
</dbReference>
<protein>
    <recommendedName>
        <fullName evidence="5">DUF4118 domain-containing protein</fullName>
    </recommendedName>
</protein>
<organism evidence="3 4">
    <name type="scientific">Amycolatopsis cynarae</name>
    <dbReference type="NCBI Taxonomy" id="2995223"/>
    <lineage>
        <taxon>Bacteria</taxon>
        <taxon>Bacillati</taxon>
        <taxon>Actinomycetota</taxon>
        <taxon>Actinomycetes</taxon>
        <taxon>Pseudonocardiales</taxon>
        <taxon>Pseudonocardiaceae</taxon>
        <taxon>Amycolatopsis</taxon>
    </lineage>
</organism>
<feature type="transmembrane region" description="Helical" evidence="2">
    <location>
        <begin position="41"/>
        <end position="71"/>
    </location>
</feature>
<feature type="transmembrane region" description="Helical" evidence="2">
    <location>
        <begin position="91"/>
        <end position="112"/>
    </location>
</feature>
<keyword evidence="2" id="KW-1133">Transmembrane helix</keyword>
<dbReference type="EMBL" id="CP113836">
    <property type="protein sequence ID" value="WAL63230.1"/>
    <property type="molecule type" value="Genomic_DNA"/>
</dbReference>
<dbReference type="Proteomes" id="UP001163203">
    <property type="component" value="Chromosome"/>
</dbReference>
<keyword evidence="4" id="KW-1185">Reference proteome</keyword>
<evidence type="ECO:0000256" key="1">
    <source>
        <dbReference type="SAM" id="MobiDB-lite"/>
    </source>
</evidence>